<dbReference type="Gene3D" id="1.25.40.10">
    <property type="entry name" value="Tetratricopeptide repeat domain"/>
    <property type="match status" value="1"/>
</dbReference>
<evidence type="ECO:0000256" key="4">
    <source>
        <dbReference type="ARBA" id="ARBA00022729"/>
    </source>
</evidence>
<dbReference type="InterPro" id="IPR007655">
    <property type="entry name" value="Slam_C"/>
</dbReference>
<dbReference type="AlphaFoldDB" id="A0A2D0IW72"/>
<dbReference type="RefSeq" id="WP_244589959.1">
    <property type="nucleotide sequence ID" value="NZ_CAWNNJ010000068.1"/>
</dbReference>
<dbReference type="EMBL" id="NIBS01000016">
    <property type="protein sequence ID" value="PHM26136.1"/>
    <property type="molecule type" value="Genomic_DNA"/>
</dbReference>
<keyword evidence="6" id="KW-0998">Cell outer membrane</keyword>
<keyword evidence="3" id="KW-0812">Transmembrane</keyword>
<feature type="domain" description="Surface lipoprotein assembly modifier C-terminal" evidence="8">
    <location>
        <begin position="171"/>
        <end position="251"/>
    </location>
</feature>
<evidence type="ECO:0000256" key="5">
    <source>
        <dbReference type="ARBA" id="ARBA00023136"/>
    </source>
</evidence>
<comment type="subcellular location">
    <subcellularLocation>
        <location evidence="1">Cell outer membrane</location>
        <topology evidence="1">Multi-pass membrane protein</topology>
    </subcellularLocation>
</comment>
<keyword evidence="4" id="KW-0732">Signal</keyword>
<accession>A0A2D0IW72</accession>
<keyword evidence="5" id="KW-0472">Membrane</keyword>
<evidence type="ECO:0000259" key="9">
    <source>
        <dbReference type="Pfam" id="PF24575"/>
    </source>
</evidence>
<name>A0A2D0IW72_XENBU</name>
<organism evidence="10 11">
    <name type="scientific">Xenorhabdus budapestensis</name>
    <dbReference type="NCBI Taxonomy" id="290110"/>
    <lineage>
        <taxon>Bacteria</taxon>
        <taxon>Pseudomonadati</taxon>
        <taxon>Pseudomonadota</taxon>
        <taxon>Gammaproteobacteria</taxon>
        <taxon>Enterobacterales</taxon>
        <taxon>Morganellaceae</taxon>
        <taxon>Xenorhabdus</taxon>
    </lineage>
</organism>
<dbReference type="InterPro" id="IPR011990">
    <property type="entry name" value="TPR-like_helical_dom_sf"/>
</dbReference>
<gene>
    <name evidence="10" type="ORF">Xbud_02782</name>
</gene>
<keyword evidence="2" id="KW-1134">Transmembrane beta strand</keyword>
<sequence>MSLLTSLLFSTGYANDISNAISPKGNISSIVFGKPTKIHGQEFKIENNLKDIGQALYLAINYQQWSDVRRFLSVYQKLPGHDVMLVNFAQGGLARHEGNLTLAASLYQKILYQKPNFTRIKLELARVYFEDHKNREAKQIMDELSKQHQLPATVLKNIDDYIKAITQRNRWRSSFSLSYIYNNNINMSPNMKPDCLLVSKGECKIEREIPKAIKEWGSAYHVTLSRRYQLVGHHGIFGRGMIDGEVYPHYHNG</sequence>
<dbReference type="Pfam" id="PF24575">
    <property type="entry name" value="TPR_Slam"/>
    <property type="match status" value="1"/>
</dbReference>
<evidence type="ECO:0000313" key="11">
    <source>
        <dbReference type="Proteomes" id="UP000225833"/>
    </source>
</evidence>
<comment type="similarity">
    <text evidence="7">Belongs to the Slam family.</text>
</comment>
<feature type="domain" description="Surface lipoprotein assembly modifier N-terminal TPR repeats region" evidence="9">
    <location>
        <begin position="41"/>
        <end position="139"/>
    </location>
</feature>
<evidence type="ECO:0000256" key="2">
    <source>
        <dbReference type="ARBA" id="ARBA00022452"/>
    </source>
</evidence>
<evidence type="ECO:0000313" key="10">
    <source>
        <dbReference type="EMBL" id="PHM26136.1"/>
    </source>
</evidence>
<evidence type="ECO:0000256" key="1">
    <source>
        <dbReference type="ARBA" id="ARBA00004571"/>
    </source>
</evidence>
<evidence type="ECO:0008006" key="12">
    <source>
        <dbReference type="Google" id="ProtNLM"/>
    </source>
</evidence>
<protein>
    <recommendedName>
        <fullName evidence="12">Tetratricopeptide repeat protein</fullName>
    </recommendedName>
</protein>
<evidence type="ECO:0000259" key="8">
    <source>
        <dbReference type="Pfam" id="PF04575"/>
    </source>
</evidence>
<proteinExistence type="inferred from homology"/>
<reference evidence="10 11" key="1">
    <citation type="journal article" date="2017" name="Nat. Microbiol.">
        <title>Natural product diversity associated with the nematode symbionts Photorhabdus and Xenorhabdus.</title>
        <authorList>
            <person name="Tobias N.J."/>
            <person name="Wolff H."/>
            <person name="Djahanschiri B."/>
            <person name="Grundmann F."/>
            <person name="Kronenwerth M."/>
            <person name="Shi Y.M."/>
            <person name="Simonyi S."/>
            <person name="Grun P."/>
            <person name="Shapiro-Ilan D."/>
            <person name="Pidot S.J."/>
            <person name="Stinear T.P."/>
            <person name="Ebersberger I."/>
            <person name="Bode H.B."/>
        </authorList>
    </citation>
    <scope>NUCLEOTIDE SEQUENCE [LARGE SCALE GENOMIC DNA]</scope>
    <source>
        <strain evidence="10 11">DSM 16342</strain>
    </source>
</reference>
<dbReference type="GO" id="GO:0009279">
    <property type="term" value="C:cell outer membrane"/>
    <property type="evidence" value="ECO:0007669"/>
    <property type="project" value="UniProtKB-SubCell"/>
</dbReference>
<dbReference type="Proteomes" id="UP000225833">
    <property type="component" value="Unassembled WGS sequence"/>
</dbReference>
<dbReference type="Pfam" id="PF04575">
    <property type="entry name" value="SlipAM"/>
    <property type="match status" value="1"/>
</dbReference>
<evidence type="ECO:0000256" key="3">
    <source>
        <dbReference type="ARBA" id="ARBA00022692"/>
    </source>
</evidence>
<dbReference type="InterPro" id="IPR057556">
    <property type="entry name" value="TPR_Slam"/>
</dbReference>
<evidence type="ECO:0000256" key="7">
    <source>
        <dbReference type="ARBA" id="ARBA00023609"/>
    </source>
</evidence>
<evidence type="ECO:0000256" key="6">
    <source>
        <dbReference type="ARBA" id="ARBA00023237"/>
    </source>
</evidence>
<comment type="caution">
    <text evidence="10">The sequence shown here is derived from an EMBL/GenBank/DDBJ whole genome shotgun (WGS) entry which is preliminary data.</text>
</comment>